<dbReference type="VEuPathDB" id="FungiDB:PV08_01999"/>
<feature type="compositionally biased region" description="Basic residues" evidence="1">
    <location>
        <begin position="936"/>
        <end position="948"/>
    </location>
</feature>
<dbReference type="AlphaFoldDB" id="A0A0D2CD33"/>
<feature type="compositionally biased region" description="Polar residues" evidence="1">
    <location>
        <begin position="820"/>
        <end position="844"/>
    </location>
</feature>
<evidence type="ECO:0000256" key="1">
    <source>
        <dbReference type="SAM" id="MobiDB-lite"/>
    </source>
</evidence>
<evidence type="ECO:0000313" key="2">
    <source>
        <dbReference type="EMBL" id="KIW21419.1"/>
    </source>
</evidence>
<feature type="compositionally biased region" description="Low complexity" evidence="1">
    <location>
        <begin position="731"/>
        <end position="743"/>
    </location>
</feature>
<gene>
    <name evidence="2" type="ORF">PV08_01999</name>
</gene>
<reference evidence="2 3" key="1">
    <citation type="submission" date="2015-01" db="EMBL/GenBank/DDBJ databases">
        <title>The Genome Sequence of Exophiala spinifera CBS89968.</title>
        <authorList>
            <consortium name="The Broad Institute Genomics Platform"/>
            <person name="Cuomo C."/>
            <person name="de Hoog S."/>
            <person name="Gorbushina A."/>
            <person name="Stielow B."/>
            <person name="Teixiera M."/>
            <person name="Abouelleil A."/>
            <person name="Chapman S.B."/>
            <person name="Priest M."/>
            <person name="Young S.K."/>
            <person name="Wortman J."/>
            <person name="Nusbaum C."/>
            <person name="Birren B."/>
        </authorList>
    </citation>
    <scope>NUCLEOTIDE SEQUENCE [LARGE SCALE GENOMIC DNA]</scope>
    <source>
        <strain evidence="2 3">CBS 89968</strain>
    </source>
</reference>
<feature type="compositionally biased region" description="Basic and acidic residues" evidence="1">
    <location>
        <begin position="1146"/>
        <end position="1162"/>
    </location>
</feature>
<feature type="region of interest" description="Disordered" evidence="1">
    <location>
        <begin position="1057"/>
        <end position="1200"/>
    </location>
</feature>
<dbReference type="RefSeq" id="XP_016241635.1">
    <property type="nucleotide sequence ID" value="XM_016376359.1"/>
</dbReference>
<name>A0A0D2CD33_9EURO</name>
<dbReference type="OrthoDB" id="4540750at2759"/>
<feature type="compositionally biased region" description="Low complexity" evidence="1">
    <location>
        <begin position="1060"/>
        <end position="1076"/>
    </location>
</feature>
<dbReference type="STRING" id="91928.A0A0D2CD33"/>
<feature type="region of interest" description="Disordered" evidence="1">
    <location>
        <begin position="988"/>
        <end position="1037"/>
    </location>
</feature>
<organism evidence="2 3">
    <name type="scientific">Exophiala spinifera</name>
    <dbReference type="NCBI Taxonomy" id="91928"/>
    <lineage>
        <taxon>Eukaryota</taxon>
        <taxon>Fungi</taxon>
        <taxon>Dikarya</taxon>
        <taxon>Ascomycota</taxon>
        <taxon>Pezizomycotina</taxon>
        <taxon>Eurotiomycetes</taxon>
        <taxon>Chaetothyriomycetidae</taxon>
        <taxon>Chaetothyriales</taxon>
        <taxon>Herpotrichiellaceae</taxon>
        <taxon>Exophiala</taxon>
    </lineage>
</organism>
<feature type="compositionally biased region" description="Polar residues" evidence="1">
    <location>
        <begin position="691"/>
        <end position="704"/>
    </location>
</feature>
<feature type="compositionally biased region" description="Polar residues" evidence="1">
    <location>
        <begin position="1113"/>
        <end position="1124"/>
    </location>
</feature>
<dbReference type="Proteomes" id="UP000053328">
    <property type="component" value="Unassembled WGS sequence"/>
</dbReference>
<keyword evidence="3" id="KW-1185">Reference proteome</keyword>
<feature type="compositionally biased region" description="Polar residues" evidence="1">
    <location>
        <begin position="1084"/>
        <end position="1102"/>
    </location>
</feature>
<dbReference type="EMBL" id="KN847492">
    <property type="protein sequence ID" value="KIW21419.1"/>
    <property type="molecule type" value="Genomic_DNA"/>
</dbReference>
<protein>
    <submittedName>
        <fullName evidence="2">Uncharacterized protein</fullName>
    </submittedName>
</protein>
<dbReference type="HOGENOM" id="CLU_270855_0_0_1"/>
<dbReference type="GeneID" id="27329082"/>
<sequence>MSTAVDGFQAKFEHMERRRPIPAAIFCDESLVDALRKLDVDHEPATEASKSGKATFEPPETSCPAPPSALQIDSLPSTPIAGTIALQSDDTPGVDSGYASHASSNPGSREDSTSTKAGKFFGDFLTKSKTKLRPYDNDIPDTVRDRFLDLTELFNEPLLLHLGRKRLDVRSITIRLKCLGTDEHSAKPWIVVLCNPALAKEVRRYFNQKRVREELQPNDPDLPSLQVIVDSRPLMTTVNNEALDAFGECWDSIEEFGTLCGTPIKIMKDTEELYATIGGVIEVVGEDLTPRMFAMTVGHILADSAQETIIPGYTDTSEVDSAEDVCSVNSDFSDDALEEYEMDLSETDPSEEIVTEKAPHDFDLSTGHGDATKNEFSWSRFGKIISFHALTDEATGNFDWALIELDDEARYLPNKVLRQRHITITDLAFSADLVPRNKRTLSTEDHRLCLLNGRKHLQGVLSKEPTYVLLTPGTRMVEAFTIRLDKDKGVTKGDSGTWVVGVHNGLFYGHVIATDIFGDVYMVPSYGILRDIQDRLDAVRVSLPESSNELTFKSQEHFTEGKSIPVDPDVSSSFPAPLAMSEDHRPRAATCEDWDEAAQNTVPGSLITANMGVKRDQVLTFIGDGHPYPFVTTMTRNEPPFCVDLDEDAQTTLSGFRTRTDVSFGSDRDSLSGTRRKSYESDGVDSGYASKATSRNSSGRSGTPNLRVDVLGIRERERESYQSRPRKPPRRQSSQSKSSRPSSVFPPSPTTTRNPMPEDSRIPNPSPSYGYGAILSPGYTPSLPSPTYSAYAPPPPQFPGPYYPTAPQYFEPFTSLYQSVNSNRRPSNQPPVSYRTPVTRQDYSADSGMSPDRTLSGRLMVDPQKSSRNVDEDRARMPPPPPRRPVQLLDPDGRSRAEFGPINFNSAGLPPQIPQERPLVVKPEVKEEKKGEEKRGKIRKHRKSRGPRHAKDDGVMVGDDEVFHYGVERRKSLPLTSYDYRRLDEDKDWYGPRNLVSSPPGRAKTKTETSSSRLVPHRTPTPAISMDLEGLGEGYQGKASSASASLTAEALRAFDKRISSSKSETGSNSSRSSSRNSSERGESQTTDTKTSVTLPGTTTSITLPGGFRLAIPTGSTTRDNQTLTTRDHQTLTVSIGGLILSVGPPNEDKDSGNAEKGKRIERAPSVASRSSKKNDVSNLVSSRDTKQSREGSTRQTMLPE</sequence>
<feature type="region of interest" description="Disordered" evidence="1">
    <location>
        <begin position="43"/>
        <end position="115"/>
    </location>
</feature>
<accession>A0A0D2CD33</accession>
<proteinExistence type="predicted"/>
<feature type="compositionally biased region" description="Basic and acidic residues" evidence="1">
    <location>
        <begin position="923"/>
        <end position="935"/>
    </location>
</feature>
<feature type="compositionally biased region" description="Basic and acidic residues" evidence="1">
    <location>
        <begin position="712"/>
        <end position="721"/>
    </location>
</feature>
<evidence type="ECO:0000313" key="3">
    <source>
        <dbReference type="Proteomes" id="UP000053328"/>
    </source>
</evidence>
<feature type="region of interest" description="Disordered" evidence="1">
    <location>
        <begin position="660"/>
        <end position="769"/>
    </location>
</feature>
<feature type="region of interest" description="Disordered" evidence="1">
    <location>
        <begin position="820"/>
        <end position="955"/>
    </location>
</feature>
<feature type="compositionally biased region" description="Basic and acidic residues" evidence="1">
    <location>
        <begin position="1183"/>
        <end position="1192"/>
    </location>
</feature>